<dbReference type="InterPro" id="IPR015867">
    <property type="entry name" value="N-reg_PII/ATP_PRibTrfase_C"/>
</dbReference>
<organism evidence="1 2">
    <name type="scientific">Giardia duodenalis assemblage B</name>
    <dbReference type="NCBI Taxonomy" id="1394984"/>
    <lineage>
        <taxon>Eukaryota</taxon>
        <taxon>Metamonada</taxon>
        <taxon>Diplomonadida</taxon>
        <taxon>Hexamitidae</taxon>
        <taxon>Giardiinae</taxon>
        <taxon>Giardia</taxon>
    </lineage>
</organism>
<gene>
    <name evidence="1" type="ORF">QR46_0157</name>
</gene>
<dbReference type="Gene3D" id="3.30.70.120">
    <property type="match status" value="1"/>
</dbReference>
<dbReference type="EMBL" id="JXTI01000002">
    <property type="protein sequence ID" value="KWX15839.1"/>
    <property type="molecule type" value="Genomic_DNA"/>
</dbReference>
<sequence>MHLTVKNLDIFMPYRLDVYVPEESTEAVKEALFAAGAGRIGNYDCCCYTVKGCGQFRPLPGSKPAKGDLGDVFICSEDKLEMIVADDYMDSVIKALLKAHPYETPAFQYWKVNM</sequence>
<proteinExistence type="predicted"/>
<evidence type="ECO:0000313" key="2">
    <source>
        <dbReference type="Proteomes" id="UP000070089"/>
    </source>
</evidence>
<dbReference type="PANTHER" id="PTHR41774:SF1">
    <property type="entry name" value="NGG1P INTERACTING FACTOR NIF3"/>
    <property type="match status" value="1"/>
</dbReference>
<dbReference type="SUPFAM" id="SSF102705">
    <property type="entry name" value="NIF3 (NGG1p interacting factor 3)-like"/>
    <property type="match status" value="1"/>
</dbReference>
<reference evidence="1 2" key="1">
    <citation type="journal article" date="2015" name="Mol. Biochem. Parasitol.">
        <title>Identification of polymorphic genes for use in assemblage B genotyping assays through comparative genomics of multiple assemblage B Giardia duodenalis isolates.</title>
        <authorList>
            <person name="Wielinga C."/>
            <person name="Thompson R.C."/>
            <person name="Monis P."/>
            <person name="Ryan U."/>
        </authorList>
    </citation>
    <scope>NUCLEOTIDE SEQUENCE [LARGE SCALE GENOMIC DNA]</scope>
    <source>
        <strain evidence="1 2">BAH15c1</strain>
    </source>
</reference>
<dbReference type="PANTHER" id="PTHR41774">
    <property type="match status" value="1"/>
</dbReference>
<evidence type="ECO:0000313" key="1">
    <source>
        <dbReference type="EMBL" id="KWX15839.1"/>
    </source>
</evidence>
<comment type="caution">
    <text evidence="1">The sequence shown here is derived from an EMBL/GenBank/DDBJ whole genome shotgun (WGS) entry which is preliminary data.</text>
</comment>
<dbReference type="Proteomes" id="UP000070089">
    <property type="component" value="Unassembled WGS sequence"/>
</dbReference>
<dbReference type="AlphaFoldDB" id="A0A132P0H5"/>
<protein>
    <submittedName>
        <fullName evidence="1">Nif3-related protein</fullName>
    </submittedName>
</protein>
<dbReference type="InterPro" id="IPR036069">
    <property type="entry name" value="DUF34/NIF3_sf"/>
</dbReference>
<name>A0A132P0H5_GIAIN</name>
<accession>A0A132P0H5</accession>
<dbReference type="VEuPathDB" id="GiardiaDB:QR46_0157"/>
<dbReference type="OrthoDB" id="15981at2759"/>